<evidence type="ECO:0000259" key="11">
    <source>
        <dbReference type="Pfam" id="PF02875"/>
    </source>
</evidence>
<sequence>MYSILNPLFSHAPSFIKTTRRPKPPLLSSISLHSRSSGEEAKPILLLLPPIWTATEIAQAVNGRIVQCGPPGTISTDTRTLVPNQWFFAISGETFDAHDFITPKLSEKGCIGVIGNRVSENWNKGFVSTDSDSLVSLMRMGSYARSRFSGEVVGVTGSTGKTTTKSMIALALGGCEKKVYENFGNWNNEIGVALSLIGIPGNAGLVVLEMGMDSKGEILELARMARPSVRVILNVGNSHLVNFGSLEEIAMAKGEILVEAKPGDVCVLNADDPLVMSLPLPCGVKKVLFGRNTGCDVRLVVAESTDGGRAVQVVLEKNGKRVKFRIPSPGLHLALNACAAAAVATHLGVPLTQVGHSLSTFCPVHMRSELQVAKNGITIVNDAYNANPTSTKAAINLLNDIECRGKRVAILGDMLELGSNEIKFHEMILEHCCNAHIDLIGLVGTRLLTAAKNLNLVEHKNVVVAHDAKTLALEILKWIDPDDVVLVKGSRGMEMETVVNALKETEIQSGN</sequence>
<keyword evidence="14" id="KW-1185">Reference proteome</keyword>
<evidence type="ECO:0000256" key="7">
    <source>
        <dbReference type="ARBA" id="ARBA00022984"/>
    </source>
</evidence>
<dbReference type="GO" id="GO:0008360">
    <property type="term" value="P:regulation of cell shape"/>
    <property type="evidence" value="ECO:0007669"/>
    <property type="project" value="UniProtKB-KW"/>
</dbReference>
<accession>A0A803Q1U1</accession>
<dbReference type="InterPro" id="IPR005863">
    <property type="entry name" value="UDP-N-AcMur_synth"/>
</dbReference>
<dbReference type="PANTHER" id="PTHR43024:SF1">
    <property type="entry name" value="UDP-N-ACETYLMURAMOYL-TRIPEPTIDE--D-ALANYL-D-ALANINE LIGASE"/>
    <property type="match status" value="1"/>
</dbReference>
<dbReference type="SUPFAM" id="SSF53244">
    <property type="entry name" value="MurD-like peptide ligases, peptide-binding domain"/>
    <property type="match status" value="1"/>
</dbReference>
<evidence type="ECO:0000256" key="2">
    <source>
        <dbReference type="ARBA" id="ARBA00022598"/>
    </source>
</evidence>
<feature type="domain" description="Mur ligase C-terminal" evidence="11">
    <location>
        <begin position="367"/>
        <end position="491"/>
    </location>
</feature>
<reference evidence="13" key="1">
    <citation type="submission" date="2018-11" db="EMBL/GenBank/DDBJ databases">
        <authorList>
            <person name="Grassa J C."/>
        </authorList>
    </citation>
    <scope>NUCLEOTIDE SEQUENCE [LARGE SCALE GENOMIC DNA]</scope>
</reference>
<dbReference type="AlphaFoldDB" id="A0A803Q1U1"/>
<dbReference type="PANTHER" id="PTHR43024">
    <property type="entry name" value="UDP-N-ACETYLMURAMOYL-TRIPEPTIDE--D-ALANYL-D-ALANINE LIGASE"/>
    <property type="match status" value="1"/>
</dbReference>
<dbReference type="Gene3D" id="3.90.190.20">
    <property type="entry name" value="Mur ligase, C-terminal domain"/>
    <property type="match status" value="1"/>
</dbReference>
<keyword evidence="9" id="KW-0961">Cell wall biogenesis/degradation</keyword>
<dbReference type="InterPro" id="IPR051046">
    <property type="entry name" value="MurCDEF_CellWall_CoF430Synth"/>
</dbReference>
<keyword evidence="1" id="KW-0963">Cytoplasm</keyword>
<evidence type="ECO:0000256" key="5">
    <source>
        <dbReference type="ARBA" id="ARBA00022840"/>
    </source>
</evidence>
<evidence type="ECO:0000256" key="8">
    <source>
        <dbReference type="ARBA" id="ARBA00023306"/>
    </source>
</evidence>
<dbReference type="Gene3D" id="3.40.1190.10">
    <property type="entry name" value="Mur-like, catalytic domain"/>
    <property type="match status" value="1"/>
</dbReference>
<dbReference type="SUPFAM" id="SSF63418">
    <property type="entry name" value="MurE/MurF N-terminal domain"/>
    <property type="match status" value="1"/>
</dbReference>
<dbReference type="GO" id="GO:0005524">
    <property type="term" value="F:ATP binding"/>
    <property type="evidence" value="ECO:0007669"/>
    <property type="project" value="UniProtKB-KW"/>
</dbReference>
<protein>
    <recommendedName>
        <fullName evidence="10">UDP-MurNAc-pentapeptide synthetase</fullName>
    </recommendedName>
</protein>
<dbReference type="OrthoDB" id="2020781at2759"/>
<dbReference type="InterPro" id="IPR036615">
    <property type="entry name" value="Mur_ligase_C_dom_sf"/>
</dbReference>
<reference evidence="13" key="2">
    <citation type="submission" date="2021-03" db="UniProtKB">
        <authorList>
            <consortium name="EnsemblPlants"/>
        </authorList>
    </citation>
    <scope>IDENTIFICATION</scope>
</reference>
<proteinExistence type="inferred from homology"/>
<dbReference type="SUPFAM" id="SSF53623">
    <property type="entry name" value="MurD-like peptide ligases, catalytic domain"/>
    <property type="match status" value="1"/>
</dbReference>
<dbReference type="GO" id="GO:0071555">
    <property type="term" value="P:cell wall organization"/>
    <property type="evidence" value="ECO:0007669"/>
    <property type="project" value="UniProtKB-KW"/>
</dbReference>
<dbReference type="InterPro" id="IPR035911">
    <property type="entry name" value="MurE/MurF_N"/>
</dbReference>
<dbReference type="InterPro" id="IPR013221">
    <property type="entry name" value="Mur_ligase_cen"/>
</dbReference>
<keyword evidence="7" id="KW-0573">Peptidoglycan synthesis</keyword>
<dbReference type="InterPro" id="IPR036565">
    <property type="entry name" value="Mur-like_cat_sf"/>
</dbReference>
<dbReference type="Pfam" id="PF08245">
    <property type="entry name" value="Mur_ligase_M"/>
    <property type="match status" value="1"/>
</dbReference>
<evidence type="ECO:0000313" key="14">
    <source>
        <dbReference type="Proteomes" id="UP000596661"/>
    </source>
</evidence>
<evidence type="ECO:0000256" key="4">
    <source>
        <dbReference type="ARBA" id="ARBA00022741"/>
    </source>
</evidence>
<evidence type="ECO:0000259" key="12">
    <source>
        <dbReference type="Pfam" id="PF08245"/>
    </source>
</evidence>
<keyword evidence="8" id="KW-0131">Cell cycle</keyword>
<dbReference type="Gramene" id="evm.model.07.1224">
    <property type="protein sequence ID" value="cds.evm.model.07.1224"/>
    <property type="gene ID" value="evm.TU.07.1224"/>
</dbReference>
<evidence type="ECO:0000256" key="1">
    <source>
        <dbReference type="ARBA" id="ARBA00022490"/>
    </source>
</evidence>
<feature type="domain" description="Mur ligase central" evidence="12">
    <location>
        <begin position="155"/>
        <end position="344"/>
    </location>
</feature>
<organism evidence="13 14">
    <name type="scientific">Cannabis sativa</name>
    <name type="common">Hemp</name>
    <name type="synonym">Marijuana</name>
    <dbReference type="NCBI Taxonomy" id="3483"/>
    <lineage>
        <taxon>Eukaryota</taxon>
        <taxon>Viridiplantae</taxon>
        <taxon>Streptophyta</taxon>
        <taxon>Embryophyta</taxon>
        <taxon>Tracheophyta</taxon>
        <taxon>Spermatophyta</taxon>
        <taxon>Magnoliopsida</taxon>
        <taxon>eudicotyledons</taxon>
        <taxon>Gunneridae</taxon>
        <taxon>Pentapetalae</taxon>
        <taxon>rosids</taxon>
        <taxon>fabids</taxon>
        <taxon>Rosales</taxon>
        <taxon>Cannabaceae</taxon>
        <taxon>Cannabis</taxon>
    </lineage>
</organism>
<dbReference type="GO" id="GO:0047480">
    <property type="term" value="F:UDP-N-acetylmuramoyl-tripeptide-D-alanyl-D-alanine ligase activity"/>
    <property type="evidence" value="ECO:0007669"/>
    <property type="project" value="InterPro"/>
</dbReference>
<dbReference type="Proteomes" id="UP000596661">
    <property type="component" value="Chromosome 7"/>
</dbReference>
<keyword evidence="6" id="KW-0133">Cell shape</keyword>
<dbReference type="InterPro" id="IPR004101">
    <property type="entry name" value="Mur_ligase_C"/>
</dbReference>
<evidence type="ECO:0000256" key="6">
    <source>
        <dbReference type="ARBA" id="ARBA00022960"/>
    </source>
</evidence>
<keyword evidence="5" id="KW-0067">ATP-binding</keyword>
<evidence type="ECO:0000313" key="13">
    <source>
        <dbReference type="EnsemblPlants" id="cds.evm.model.07.1224"/>
    </source>
</evidence>
<dbReference type="Gene3D" id="3.40.1390.10">
    <property type="entry name" value="MurE/MurF, N-terminal domain"/>
    <property type="match status" value="1"/>
</dbReference>
<dbReference type="Pfam" id="PF02875">
    <property type="entry name" value="Mur_ligase_C"/>
    <property type="match status" value="1"/>
</dbReference>
<dbReference type="HAMAP" id="MF_02019">
    <property type="entry name" value="MurF"/>
    <property type="match status" value="1"/>
</dbReference>
<dbReference type="OMA" id="LYGEHHV"/>
<evidence type="ECO:0000256" key="9">
    <source>
        <dbReference type="ARBA" id="ARBA00023316"/>
    </source>
</evidence>
<evidence type="ECO:0000256" key="10">
    <source>
        <dbReference type="ARBA" id="ARBA00031461"/>
    </source>
</evidence>
<dbReference type="NCBIfam" id="TIGR01143">
    <property type="entry name" value="murF"/>
    <property type="match status" value="1"/>
</dbReference>
<keyword evidence="3" id="KW-0132">Cell division</keyword>
<evidence type="ECO:0000256" key="3">
    <source>
        <dbReference type="ARBA" id="ARBA00022618"/>
    </source>
</evidence>
<keyword evidence="2" id="KW-0436">Ligase</keyword>
<keyword evidence="4" id="KW-0547">Nucleotide-binding</keyword>
<dbReference type="EMBL" id="UZAU01000656">
    <property type="status" value="NOT_ANNOTATED_CDS"/>
    <property type="molecule type" value="Genomic_DNA"/>
</dbReference>
<gene>
    <name evidence="13" type="primary">LOC115723395</name>
</gene>
<dbReference type="GO" id="GO:0051301">
    <property type="term" value="P:cell division"/>
    <property type="evidence" value="ECO:0007669"/>
    <property type="project" value="UniProtKB-KW"/>
</dbReference>
<name>A0A803Q1U1_CANSA</name>
<dbReference type="EnsemblPlants" id="evm.model.07.1224">
    <property type="protein sequence ID" value="cds.evm.model.07.1224"/>
    <property type="gene ID" value="evm.TU.07.1224"/>
</dbReference>